<proteinExistence type="predicted"/>
<evidence type="ECO:0000313" key="2">
    <source>
        <dbReference type="Proteomes" id="UP000671913"/>
    </source>
</evidence>
<dbReference type="AlphaFoldDB" id="A0A975GAT9"/>
<sequence length="60" mass="6998">MVSIDGDPEIYQIFIEKCIRKGEEKEKLKTAMKLLKTDMSIDKIMEITELPLEKIKNLTN</sequence>
<accession>A0A975GAT9</accession>
<dbReference type="Proteomes" id="UP000671913">
    <property type="component" value="Chromosome"/>
</dbReference>
<keyword evidence="2" id="KW-1185">Reference proteome</keyword>
<dbReference type="KEGG" id="aaut:ACETAC_02710"/>
<gene>
    <name evidence="1" type="ORF">ACETAC_02710</name>
</gene>
<organism evidence="1 2">
    <name type="scientific">Aceticella autotrophica</name>
    <dbReference type="NCBI Taxonomy" id="2755338"/>
    <lineage>
        <taxon>Bacteria</taxon>
        <taxon>Bacillati</taxon>
        <taxon>Bacillota</taxon>
        <taxon>Clostridia</taxon>
        <taxon>Thermoanaerobacterales</taxon>
        <taxon>Thermoanaerobacteraceae</taxon>
        <taxon>Aceticella</taxon>
    </lineage>
</organism>
<evidence type="ECO:0008006" key="3">
    <source>
        <dbReference type="Google" id="ProtNLM"/>
    </source>
</evidence>
<evidence type="ECO:0000313" key="1">
    <source>
        <dbReference type="EMBL" id="QSZ27819.1"/>
    </source>
</evidence>
<dbReference type="RefSeq" id="WP_284680537.1">
    <property type="nucleotide sequence ID" value="NZ_CP060096.1"/>
</dbReference>
<dbReference type="EMBL" id="CP060096">
    <property type="protein sequence ID" value="QSZ27819.1"/>
    <property type="molecule type" value="Genomic_DNA"/>
</dbReference>
<name>A0A975GAT9_9THEO</name>
<protein>
    <recommendedName>
        <fullName evidence="3">Transposase</fullName>
    </recommendedName>
</protein>
<reference evidence="1" key="1">
    <citation type="submission" date="2020-08" db="EMBL/GenBank/DDBJ databases">
        <title>Genomic insights into the carbon and energy metabolism of the first obligate autotrophic acetogenic bacterium Aceticella autotrophica gen. nov., sp. nov.</title>
        <authorList>
            <person name="Toshchakov S.V."/>
            <person name="Elcheninov A.G."/>
            <person name="Kublanov I.V."/>
            <person name="Frolov E.N."/>
            <person name="Lebedinsky A.V."/>
        </authorList>
    </citation>
    <scope>NUCLEOTIDE SEQUENCE</scope>
    <source>
        <strain evidence="1">3443-3Ac</strain>
    </source>
</reference>